<dbReference type="InterPro" id="IPR013986">
    <property type="entry name" value="DExx_box_DNA_helicase_dom_sf"/>
</dbReference>
<comment type="similarity">
    <text evidence="1">Belongs to the helicase family. UvrD subfamily.</text>
</comment>
<protein>
    <recommendedName>
        <fullName evidence="8">DNA 3'-5' helicase</fullName>
        <ecNumber evidence="8">5.6.2.4</ecNumber>
    </recommendedName>
</protein>
<dbReference type="InterPro" id="IPR000212">
    <property type="entry name" value="DNA_helicase_UvrD/REP"/>
</dbReference>
<evidence type="ECO:0000256" key="10">
    <source>
        <dbReference type="PROSITE-ProRule" id="PRU00560"/>
    </source>
</evidence>
<dbReference type="PANTHER" id="PTHR11070">
    <property type="entry name" value="UVRD / RECB / PCRA DNA HELICASE FAMILY MEMBER"/>
    <property type="match status" value="1"/>
</dbReference>
<dbReference type="GO" id="GO:0003677">
    <property type="term" value="F:DNA binding"/>
    <property type="evidence" value="ECO:0007669"/>
    <property type="project" value="InterPro"/>
</dbReference>
<keyword evidence="2 10" id="KW-0547">Nucleotide-binding</keyword>
<keyword evidence="4 10" id="KW-0347">Helicase</keyword>
<dbReference type="GO" id="GO:0000725">
    <property type="term" value="P:recombinational repair"/>
    <property type="evidence" value="ECO:0007669"/>
    <property type="project" value="TreeGrafter"/>
</dbReference>
<evidence type="ECO:0000256" key="6">
    <source>
        <dbReference type="ARBA" id="ARBA00023235"/>
    </source>
</evidence>
<dbReference type="Gene3D" id="3.40.50.300">
    <property type="entry name" value="P-loop containing nucleotide triphosphate hydrolases"/>
    <property type="match status" value="2"/>
</dbReference>
<proteinExistence type="inferred from homology"/>
<evidence type="ECO:0000259" key="11">
    <source>
        <dbReference type="PROSITE" id="PS51198"/>
    </source>
</evidence>
<dbReference type="PROSITE" id="PS51217">
    <property type="entry name" value="UVRD_HELICASE_CTER"/>
    <property type="match status" value="1"/>
</dbReference>
<dbReference type="Gene3D" id="1.10.10.160">
    <property type="match status" value="1"/>
</dbReference>
<evidence type="ECO:0000256" key="3">
    <source>
        <dbReference type="ARBA" id="ARBA00022801"/>
    </source>
</evidence>
<dbReference type="GO" id="GO:0043138">
    <property type="term" value="F:3'-5' DNA helicase activity"/>
    <property type="evidence" value="ECO:0007669"/>
    <property type="project" value="UniProtKB-EC"/>
</dbReference>
<dbReference type="RefSeq" id="WP_255135651.1">
    <property type="nucleotide sequence ID" value="NZ_JANDBC010000003.1"/>
</dbReference>
<dbReference type="Gene3D" id="1.10.486.10">
    <property type="entry name" value="PCRA, domain 4"/>
    <property type="match status" value="1"/>
</dbReference>
<dbReference type="Pfam" id="PF13361">
    <property type="entry name" value="UvrD_C"/>
    <property type="match status" value="1"/>
</dbReference>
<dbReference type="EC" id="5.6.2.4" evidence="8"/>
<feature type="domain" description="UvrD-like helicase C-terminal" evidence="12">
    <location>
        <begin position="309"/>
        <end position="572"/>
    </location>
</feature>
<dbReference type="SUPFAM" id="SSF52540">
    <property type="entry name" value="P-loop containing nucleoside triphosphate hydrolases"/>
    <property type="match status" value="1"/>
</dbReference>
<dbReference type="GO" id="GO:0005829">
    <property type="term" value="C:cytosol"/>
    <property type="evidence" value="ECO:0007669"/>
    <property type="project" value="TreeGrafter"/>
</dbReference>
<keyword evidence="6" id="KW-0413">Isomerase</keyword>
<evidence type="ECO:0000256" key="2">
    <source>
        <dbReference type="ARBA" id="ARBA00022741"/>
    </source>
</evidence>
<dbReference type="Pfam" id="PF00580">
    <property type="entry name" value="UvrD-helicase"/>
    <property type="match status" value="1"/>
</dbReference>
<feature type="domain" description="UvrD-like helicase ATP-binding" evidence="11">
    <location>
        <begin position="24"/>
        <end position="308"/>
    </location>
</feature>
<evidence type="ECO:0000256" key="7">
    <source>
        <dbReference type="ARBA" id="ARBA00034617"/>
    </source>
</evidence>
<sequence>MKKFVLKKEEPRKRPEDYSIPYADLLNKQQLDAVFHEKGPALVVAGAGTGKTRTLVHRVARLVESGVKPSNILLLTFTRRAAKEMLNRASNILDERCKQVQGGTFHFYCSLLLHRHAEIIGYPSNFTIIDTADALEVIQFVRTELKLNKKKKRFPNKNTLLNIISTCINKHLDLRVVLQEQYPQFLEQEEKIQQVGLAYQEYKEKNYVMDFDDLLIKTRQLLTQHEDIRIKVASQNQFVMVDEFQDTNKLQAELTELFSSVHGNVMAVGDDAQSIYSFRGADHQNIMDFPERFEGTKLIKLEENYRSTPQILNVANNLLKQASFKFDKQLYSEIKDGELPALVQSSSEHDQSRFITQAVLQLREQEMELNEMAVLFRNGRDSFDLEVELNRKNIPFVKYGGQKFTEAAHIKDVLAHIRVLVNPMDTIAWNRVLMLLDGIGPKTAQDLFEWIRLAKNPYRLDLSDTTSQSYIDQLKVLSKLLVALKENDHSVAKVVELVVDYYRDFCKDRYDDYPKRLKDLEAFVNVSESFTSLPKMLEELALDPITATAVDTEQKTKEEAPLILSTIHSAKGLEWKHVFIIQCLDGIIPSAYSVEDEEQLDEELRLLYVAATRAKDMLYFSYPVLAQSAYGDYFTQPSRFLKDMNNDLVEEWKLVEEEQQQQIEEGNQQQLTD</sequence>
<dbReference type="InterPro" id="IPR014016">
    <property type="entry name" value="UvrD-like_ATP-bd"/>
</dbReference>
<accession>A0A9X2RI02</accession>
<evidence type="ECO:0000256" key="9">
    <source>
        <dbReference type="ARBA" id="ARBA00048988"/>
    </source>
</evidence>
<feature type="binding site" evidence="10">
    <location>
        <begin position="45"/>
        <end position="52"/>
    </location>
    <ligand>
        <name>ATP</name>
        <dbReference type="ChEBI" id="CHEBI:30616"/>
    </ligand>
</feature>
<dbReference type="Proteomes" id="UP001139125">
    <property type="component" value="Unassembled WGS sequence"/>
</dbReference>
<organism evidence="13 14">
    <name type="scientific">Gracilimonas sediminicola</name>
    <dbReference type="NCBI Taxonomy" id="2952158"/>
    <lineage>
        <taxon>Bacteria</taxon>
        <taxon>Pseudomonadati</taxon>
        <taxon>Balneolota</taxon>
        <taxon>Balneolia</taxon>
        <taxon>Balneolales</taxon>
        <taxon>Balneolaceae</taxon>
        <taxon>Gracilimonas</taxon>
    </lineage>
</organism>
<evidence type="ECO:0000256" key="5">
    <source>
        <dbReference type="ARBA" id="ARBA00022840"/>
    </source>
</evidence>
<name>A0A9X2RI02_9BACT</name>
<dbReference type="InterPro" id="IPR027417">
    <property type="entry name" value="P-loop_NTPase"/>
</dbReference>
<dbReference type="PANTHER" id="PTHR11070:SF3">
    <property type="entry name" value="DNA 3'-5' HELICASE"/>
    <property type="match status" value="1"/>
</dbReference>
<dbReference type="EMBL" id="JANDBC010000003">
    <property type="protein sequence ID" value="MCP9292753.1"/>
    <property type="molecule type" value="Genomic_DNA"/>
</dbReference>
<evidence type="ECO:0000313" key="13">
    <source>
        <dbReference type="EMBL" id="MCP9292753.1"/>
    </source>
</evidence>
<comment type="catalytic activity">
    <reaction evidence="9">
        <text>ATP + H2O = ADP + phosphate + H(+)</text>
        <dbReference type="Rhea" id="RHEA:13065"/>
        <dbReference type="ChEBI" id="CHEBI:15377"/>
        <dbReference type="ChEBI" id="CHEBI:15378"/>
        <dbReference type="ChEBI" id="CHEBI:30616"/>
        <dbReference type="ChEBI" id="CHEBI:43474"/>
        <dbReference type="ChEBI" id="CHEBI:456216"/>
        <dbReference type="EC" id="5.6.2.4"/>
    </reaction>
</comment>
<keyword evidence="14" id="KW-1185">Reference proteome</keyword>
<dbReference type="PROSITE" id="PS51198">
    <property type="entry name" value="UVRD_HELICASE_ATP_BIND"/>
    <property type="match status" value="1"/>
</dbReference>
<evidence type="ECO:0000313" key="14">
    <source>
        <dbReference type="Proteomes" id="UP001139125"/>
    </source>
</evidence>
<dbReference type="InterPro" id="IPR014017">
    <property type="entry name" value="DNA_helicase_UvrD-like_C"/>
</dbReference>
<dbReference type="AlphaFoldDB" id="A0A9X2RI02"/>
<gene>
    <name evidence="13" type="ORF">NM125_14280</name>
</gene>
<evidence type="ECO:0000256" key="8">
    <source>
        <dbReference type="ARBA" id="ARBA00034808"/>
    </source>
</evidence>
<comment type="catalytic activity">
    <reaction evidence="7">
        <text>Couples ATP hydrolysis with the unwinding of duplex DNA by translocating in the 3'-5' direction.</text>
        <dbReference type="EC" id="5.6.2.4"/>
    </reaction>
</comment>
<evidence type="ECO:0000256" key="4">
    <source>
        <dbReference type="ARBA" id="ARBA00022806"/>
    </source>
</evidence>
<dbReference type="CDD" id="cd17932">
    <property type="entry name" value="DEXQc_UvrD"/>
    <property type="match status" value="1"/>
</dbReference>
<comment type="caution">
    <text evidence="13">The sequence shown here is derived from an EMBL/GenBank/DDBJ whole genome shotgun (WGS) entry which is preliminary data.</text>
</comment>
<keyword evidence="3 10" id="KW-0378">Hydrolase</keyword>
<reference evidence="13" key="1">
    <citation type="submission" date="2022-06" db="EMBL/GenBank/DDBJ databases">
        <title>Gracilimonas sp. CAU 1638 isolated from sea sediment.</title>
        <authorList>
            <person name="Kim W."/>
        </authorList>
    </citation>
    <scope>NUCLEOTIDE SEQUENCE</scope>
    <source>
        <strain evidence="13">CAU 1638</strain>
    </source>
</reference>
<dbReference type="GO" id="GO:0016787">
    <property type="term" value="F:hydrolase activity"/>
    <property type="evidence" value="ECO:0007669"/>
    <property type="project" value="UniProtKB-UniRule"/>
</dbReference>
<keyword evidence="5 10" id="KW-0067">ATP-binding</keyword>
<evidence type="ECO:0000256" key="1">
    <source>
        <dbReference type="ARBA" id="ARBA00009922"/>
    </source>
</evidence>
<dbReference type="GO" id="GO:0005524">
    <property type="term" value="F:ATP binding"/>
    <property type="evidence" value="ECO:0007669"/>
    <property type="project" value="UniProtKB-UniRule"/>
</dbReference>
<evidence type="ECO:0000259" key="12">
    <source>
        <dbReference type="PROSITE" id="PS51217"/>
    </source>
</evidence>